<evidence type="ECO:0000256" key="7">
    <source>
        <dbReference type="ARBA" id="ARBA00023170"/>
    </source>
</evidence>
<dbReference type="Proteomes" id="UP000516260">
    <property type="component" value="Chromosome 19"/>
</dbReference>
<reference evidence="14 15" key="1">
    <citation type="submission" date="2019-04" db="EMBL/GenBank/DDBJ databases">
        <title>The sequence and de novo assembly of Takifugu bimaculatus genome using PacBio and Hi-C technologies.</title>
        <authorList>
            <person name="Xu P."/>
            <person name="Liu B."/>
            <person name="Zhou Z."/>
        </authorList>
    </citation>
    <scope>NUCLEOTIDE SEQUENCE [LARGE SCALE GENOMIC DNA]</scope>
    <source>
        <strain evidence="14">TB-2018</strain>
        <tissue evidence="14">Muscle</tissue>
    </source>
</reference>
<dbReference type="Pfam" id="PF00001">
    <property type="entry name" value="7tm_1"/>
    <property type="match status" value="1"/>
</dbReference>
<dbReference type="PRINTS" id="PR00657">
    <property type="entry name" value="CCCHEMOKINER"/>
</dbReference>
<accession>A0A4Z2BRE9</accession>
<feature type="compositionally biased region" description="Polar residues" evidence="11">
    <location>
        <begin position="193"/>
        <end position="205"/>
    </location>
</feature>
<evidence type="ECO:0000256" key="5">
    <source>
        <dbReference type="ARBA" id="ARBA00023040"/>
    </source>
</evidence>
<dbReference type="Pfam" id="PF09398">
    <property type="entry name" value="FOP_dimer"/>
    <property type="match status" value="1"/>
</dbReference>
<feature type="transmembrane region" description="Helical" evidence="12">
    <location>
        <begin position="552"/>
        <end position="570"/>
    </location>
</feature>
<dbReference type="GO" id="GO:0007204">
    <property type="term" value="P:positive regulation of cytosolic calcium ion concentration"/>
    <property type="evidence" value="ECO:0007669"/>
    <property type="project" value="TreeGrafter"/>
</dbReference>
<evidence type="ECO:0000256" key="1">
    <source>
        <dbReference type="ARBA" id="ARBA00004651"/>
    </source>
</evidence>
<dbReference type="PRINTS" id="PR00237">
    <property type="entry name" value="GPCRRHODOPSN"/>
</dbReference>
<dbReference type="FunFam" id="1.20.1070.10:FF:000035">
    <property type="entry name" value="C-C chemokine receptor type 6"/>
    <property type="match status" value="1"/>
</dbReference>
<dbReference type="GO" id="GO:0016493">
    <property type="term" value="F:C-C chemokine receptor activity"/>
    <property type="evidence" value="ECO:0007669"/>
    <property type="project" value="TreeGrafter"/>
</dbReference>
<dbReference type="InterPro" id="IPR050119">
    <property type="entry name" value="CCR1-9-like"/>
</dbReference>
<dbReference type="AlphaFoldDB" id="A0A4Z2BRE9"/>
<keyword evidence="15" id="KW-1185">Reference proteome</keyword>
<sequence>MSAAEDDTELRDLLIQNLEKSGIMNKLKAEMRAAVFLAMEEQDKLEKKVPVVNENLKRCLNTEDGQLMVGLILDFLQVFHLDFTLSVFRPEINSGNGLDGRDAVCRELCLSPSDSNRNSPLLLELIRRIRHGANQSPRFNGQSERGPATAERQETHLDLDLEEEDHHDGDSFFDDPLPKPQKTYGWKVETSKTRTSPAGSLSESQRLGDGEDNVSEHRDSRETSCRDSKSPNNRSSPLHLGDLEYGDDFNSHRSILSKSDVSIGEEIEEVSIEGPEHSDKWIISTAPPQGTYREPTAAPHLWIMNWSQDNESMIDWPGPCSNENARNVEVVLGLYVHSIICLLGFLGNCLVIITYAFYKKTKSMTDIFLLNVAVADLLFVLSLPLIVYNQLWSWPMGAAVCKLLRGSYSVNLYSGTLLLACISADRYVAIVQVRRSFRLRSLPHSRLICVVVWTAAVLLSVPTFYFYNWYQPSHSSEAFMLDDDNLTSLVPEYVCEFQFPDVGTAWRTKVSVPSTQLAVGFILPLLIMAFCYSAVILTLLRARNFQRHKAVRVVLAVVVVFIGCHLPYNVTLLYDTITMFQHKSCEESDLLSVTKTVTQTLAYLHCCLNPVLYAFVGVKFRNHFKRIIQDLWCLGATYRRPRHLSRVTSEIYVSTRRSQDGSSDNGSSFTM</sequence>
<comment type="caution">
    <text evidence="14">The sequence shown here is derived from an EMBL/GenBank/DDBJ whole genome shotgun (WGS) entry which is preliminary data.</text>
</comment>
<feature type="transmembrane region" description="Helical" evidence="12">
    <location>
        <begin position="334"/>
        <end position="358"/>
    </location>
</feature>
<feature type="transmembrane region" description="Helical" evidence="12">
    <location>
        <begin position="408"/>
        <end position="427"/>
    </location>
</feature>
<evidence type="ECO:0000256" key="10">
    <source>
        <dbReference type="RuleBase" id="RU000688"/>
    </source>
</evidence>
<keyword evidence="7 10" id="KW-0675">Receptor</keyword>
<keyword evidence="5 10" id="KW-0297">G-protein coupled receptor</keyword>
<dbReference type="GO" id="GO:0034453">
    <property type="term" value="P:microtubule anchoring"/>
    <property type="evidence" value="ECO:0007669"/>
    <property type="project" value="InterPro"/>
</dbReference>
<evidence type="ECO:0000256" key="8">
    <source>
        <dbReference type="ARBA" id="ARBA00023180"/>
    </source>
</evidence>
<feature type="transmembrane region" description="Helical" evidence="12">
    <location>
        <begin position="600"/>
        <end position="618"/>
    </location>
</feature>
<dbReference type="GO" id="GO:0006955">
    <property type="term" value="P:immune response"/>
    <property type="evidence" value="ECO:0007669"/>
    <property type="project" value="TreeGrafter"/>
</dbReference>
<evidence type="ECO:0000256" key="2">
    <source>
        <dbReference type="ARBA" id="ARBA00022475"/>
    </source>
</evidence>
<dbReference type="PANTHER" id="PTHR10489:SF611">
    <property type="entry name" value="C-C CHEMOKINE RECEPTOR TYPE 6"/>
    <property type="match status" value="1"/>
</dbReference>
<evidence type="ECO:0000256" key="3">
    <source>
        <dbReference type="ARBA" id="ARBA00022692"/>
    </source>
</evidence>
<organism evidence="14 15">
    <name type="scientific">Takifugu bimaculatus</name>
    <dbReference type="NCBI Taxonomy" id="433685"/>
    <lineage>
        <taxon>Eukaryota</taxon>
        <taxon>Metazoa</taxon>
        <taxon>Chordata</taxon>
        <taxon>Craniata</taxon>
        <taxon>Vertebrata</taxon>
        <taxon>Euteleostomi</taxon>
        <taxon>Actinopterygii</taxon>
        <taxon>Neopterygii</taxon>
        <taxon>Teleostei</taxon>
        <taxon>Neoteleostei</taxon>
        <taxon>Acanthomorphata</taxon>
        <taxon>Eupercaria</taxon>
        <taxon>Tetraodontiformes</taxon>
        <taxon>Tetradontoidea</taxon>
        <taxon>Tetraodontidae</taxon>
        <taxon>Takifugu</taxon>
    </lineage>
</organism>
<protein>
    <recommendedName>
        <fullName evidence="13">G-protein coupled receptors family 1 profile domain-containing protein</fullName>
    </recommendedName>
</protein>
<dbReference type="PROSITE" id="PS00237">
    <property type="entry name" value="G_PROTEIN_RECEP_F1_1"/>
    <property type="match status" value="1"/>
</dbReference>
<dbReference type="InterPro" id="IPR000276">
    <property type="entry name" value="GPCR_Rhodpsn"/>
</dbReference>
<name>A0A4Z2BRE9_9TELE</name>
<evidence type="ECO:0000259" key="13">
    <source>
        <dbReference type="PROSITE" id="PS50262"/>
    </source>
</evidence>
<evidence type="ECO:0000313" key="15">
    <source>
        <dbReference type="Proteomes" id="UP000516260"/>
    </source>
</evidence>
<keyword evidence="2" id="KW-1003">Cell membrane</keyword>
<evidence type="ECO:0000256" key="4">
    <source>
        <dbReference type="ARBA" id="ARBA00022989"/>
    </source>
</evidence>
<dbReference type="PANTHER" id="PTHR10489">
    <property type="entry name" value="CELL ADHESION MOLECULE"/>
    <property type="match status" value="1"/>
</dbReference>
<evidence type="ECO:0000256" key="11">
    <source>
        <dbReference type="SAM" id="MobiDB-lite"/>
    </source>
</evidence>
<keyword evidence="3 10" id="KW-0812">Transmembrane</keyword>
<dbReference type="GO" id="GO:0019722">
    <property type="term" value="P:calcium-mediated signaling"/>
    <property type="evidence" value="ECO:0007669"/>
    <property type="project" value="TreeGrafter"/>
</dbReference>
<comment type="subcellular location">
    <subcellularLocation>
        <location evidence="1">Cell membrane</location>
        <topology evidence="1">Multi-pass membrane protein</topology>
    </subcellularLocation>
</comment>
<dbReference type="GO" id="GO:0009897">
    <property type="term" value="C:external side of plasma membrane"/>
    <property type="evidence" value="ECO:0007669"/>
    <property type="project" value="TreeGrafter"/>
</dbReference>
<evidence type="ECO:0000256" key="12">
    <source>
        <dbReference type="SAM" id="Phobius"/>
    </source>
</evidence>
<evidence type="ECO:0000256" key="6">
    <source>
        <dbReference type="ARBA" id="ARBA00023136"/>
    </source>
</evidence>
<feature type="region of interest" description="Disordered" evidence="11">
    <location>
        <begin position="133"/>
        <end position="153"/>
    </location>
</feature>
<dbReference type="PROSITE" id="PS50262">
    <property type="entry name" value="G_PROTEIN_RECEP_F1_2"/>
    <property type="match status" value="1"/>
</dbReference>
<dbReference type="GO" id="GO:0060326">
    <property type="term" value="P:cell chemotaxis"/>
    <property type="evidence" value="ECO:0007669"/>
    <property type="project" value="TreeGrafter"/>
</dbReference>
<comment type="similarity">
    <text evidence="10">Belongs to the G-protein coupled receptor 1 family.</text>
</comment>
<dbReference type="Gene3D" id="1.20.960.40">
    <property type="match status" value="1"/>
</dbReference>
<dbReference type="EMBL" id="SWLE01000011">
    <property type="protein sequence ID" value="TNM94492.1"/>
    <property type="molecule type" value="Genomic_DNA"/>
</dbReference>
<proteinExistence type="inferred from homology"/>
<feature type="compositionally biased region" description="Polar residues" evidence="11">
    <location>
        <begin position="133"/>
        <end position="143"/>
    </location>
</feature>
<gene>
    <name evidence="14" type="ORF">fugu_017251</name>
</gene>
<keyword evidence="8" id="KW-0325">Glycoprotein</keyword>
<dbReference type="InterPro" id="IPR000355">
    <property type="entry name" value="Chemokine_rcpt"/>
</dbReference>
<keyword evidence="6 12" id="KW-0472">Membrane</keyword>
<feature type="transmembrane region" description="Helical" evidence="12">
    <location>
        <begin position="517"/>
        <end position="540"/>
    </location>
</feature>
<dbReference type="SUPFAM" id="SSF81321">
    <property type="entry name" value="Family A G protein-coupled receptor-like"/>
    <property type="match status" value="1"/>
</dbReference>
<dbReference type="Gene3D" id="1.20.1070.10">
    <property type="entry name" value="Rhodopsin 7-helix transmembrane proteins"/>
    <property type="match status" value="1"/>
</dbReference>
<keyword evidence="9 10" id="KW-0807">Transducer</keyword>
<keyword evidence="4 12" id="KW-1133">Transmembrane helix</keyword>
<feature type="transmembrane region" description="Helical" evidence="12">
    <location>
        <begin position="447"/>
        <end position="467"/>
    </location>
</feature>
<evidence type="ECO:0000313" key="14">
    <source>
        <dbReference type="EMBL" id="TNM94492.1"/>
    </source>
</evidence>
<feature type="compositionally biased region" description="Basic and acidic residues" evidence="11">
    <location>
        <begin position="206"/>
        <end position="229"/>
    </location>
</feature>
<feature type="region of interest" description="Disordered" evidence="11">
    <location>
        <begin position="165"/>
        <end position="244"/>
    </location>
</feature>
<dbReference type="InterPro" id="IPR017452">
    <property type="entry name" value="GPCR_Rhodpsn_7TM"/>
</dbReference>
<feature type="transmembrane region" description="Helical" evidence="12">
    <location>
        <begin position="367"/>
        <end position="388"/>
    </location>
</feature>
<dbReference type="InterPro" id="IPR018993">
    <property type="entry name" value="FOP_dimerisation-dom_N"/>
</dbReference>
<dbReference type="GO" id="GO:0005815">
    <property type="term" value="C:microtubule organizing center"/>
    <property type="evidence" value="ECO:0007669"/>
    <property type="project" value="InterPro"/>
</dbReference>
<evidence type="ECO:0000256" key="9">
    <source>
        <dbReference type="ARBA" id="ARBA00023224"/>
    </source>
</evidence>
<feature type="domain" description="G-protein coupled receptors family 1 profile" evidence="13">
    <location>
        <begin position="347"/>
        <end position="613"/>
    </location>
</feature>
<dbReference type="GO" id="GO:0019957">
    <property type="term" value="F:C-C chemokine binding"/>
    <property type="evidence" value="ECO:0007669"/>
    <property type="project" value="TreeGrafter"/>
</dbReference>